<name>A0A086TIV1_9FUNG</name>
<dbReference type="AlphaFoldDB" id="A0A086TIV1"/>
<gene>
    <name evidence="3" type="ORF">MVEG_12306</name>
</gene>
<dbReference type="GO" id="GO:0008270">
    <property type="term" value="F:zinc ion binding"/>
    <property type="evidence" value="ECO:0007669"/>
    <property type="project" value="UniProtKB-KW"/>
</dbReference>
<reference evidence="3 4" key="1">
    <citation type="submission" date="2011-02" db="EMBL/GenBank/DDBJ databases">
        <title>The Genome Sequence of Mortierella verticillata NRRL 6337.</title>
        <authorList>
            <consortium name="The Broad Institute Genome Sequencing Platform"/>
            <person name="Russ C."/>
            <person name="Cuomo C."/>
            <person name="Burger G."/>
            <person name="Gray M.W."/>
            <person name="Holland P.W.H."/>
            <person name="King N."/>
            <person name="Lang F.B.F."/>
            <person name="Roger A.J."/>
            <person name="Ruiz-Trillo I."/>
            <person name="Young S.K."/>
            <person name="Zeng Q."/>
            <person name="Gargeya S."/>
            <person name="Alvarado L."/>
            <person name="Berlin A."/>
            <person name="Chapman S.B."/>
            <person name="Chen Z."/>
            <person name="Freedman E."/>
            <person name="Gellesch M."/>
            <person name="Goldberg J."/>
            <person name="Griggs A."/>
            <person name="Gujja S."/>
            <person name="Heilman E."/>
            <person name="Heiman D."/>
            <person name="Howarth C."/>
            <person name="Mehta T."/>
            <person name="Neiman D."/>
            <person name="Pearson M."/>
            <person name="Roberts A."/>
            <person name="Saif S."/>
            <person name="Shea T."/>
            <person name="Shenoy N."/>
            <person name="Sisk P."/>
            <person name="Stolte C."/>
            <person name="Sykes S."/>
            <person name="White J."/>
            <person name="Yandava C."/>
            <person name="Haas B."/>
            <person name="Nusbaum C."/>
            <person name="Birren B."/>
        </authorList>
    </citation>
    <scope>NUCLEOTIDE SEQUENCE [LARGE SCALE GENOMIC DNA]</scope>
    <source>
        <strain evidence="3 4">NRRL 6337</strain>
    </source>
</reference>
<proteinExistence type="predicted"/>
<dbReference type="PROSITE" id="PS50157">
    <property type="entry name" value="ZINC_FINGER_C2H2_2"/>
    <property type="match status" value="1"/>
</dbReference>
<feature type="domain" description="C2H2-type" evidence="2">
    <location>
        <begin position="15"/>
        <end position="43"/>
    </location>
</feature>
<dbReference type="Gene3D" id="3.30.160.60">
    <property type="entry name" value="Classic Zinc Finger"/>
    <property type="match status" value="1"/>
</dbReference>
<evidence type="ECO:0000313" key="3">
    <source>
        <dbReference type="EMBL" id="KFH61878.1"/>
    </source>
</evidence>
<keyword evidence="1" id="KW-0863">Zinc-finger</keyword>
<dbReference type="Proteomes" id="UP000243308">
    <property type="component" value="Unassembled WGS sequence"/>
</dbReference>
<keyword evidence="1" id="KW-0479">Metal-binding</keyword>
<keyword evidence="4" id="KW-1185">Reference proteome</keyword>
<evidence type="ECO:0000256" key="1">
    <source>
        <dbReference type="PROSITE-ProRule" id="PRU00042"/>
    </source>
</evidence>
<dbReference type="InterPro" id="IPR013087">
    <property type="entry name" value="Znf_C2H2_type"/>
</dbReference>
<organism evidence="3 4">
    <name type="scientific">Podila verticillata NRRL 6337</name>
    <dbReference type="NCBI Taxonomy" id="1069443"/>
    <lineage>
        <taxon>Eukaryota</taxon>
        <taxon>Fungi</taxon>
        <taxon>Fungi incertae sedis</taxon>
        <taxon>Mucoromycota</taxon>
        <taxon>Mortierellomycotina</taxon>
        <taxon>Mortierellomycetes</taxon>
        <taxon>Mortierellales</taxon>
        <taxon>Mortierellaceae</taxon>
        <taxon>Podila</taxon>
    </lineage>
</organism>
<sequence length="382" mass="43291">MPNQDALKEKDVEKHTCYLCGQESRSAAVLRTHKSESHDGPRRRIHPLRCQWCPKTFQTRKGLAKHLLSCPGVKELSFSLSCPTCELTIADAEALSSHIWQCVFWPEDLKSQQEGLREFEAQLIENIKHMATARYAQDLFEPVELRLEGGDKVFGLLLTGGVKRLGDGAMAYVRPLKHRLDDEIEDTELKLALRSHTYCSLVDVEKYRALEDDDPICTMPFSEHSKQLARNLARLLIQSGDEVLLCLKVEVYGHCKSKDPHSLDLALPDDKSFKVVNQLHDGTHKVMIGTVRKLYDQMKERVIFGSVLASIVRDEFVSVRETLAAHDYPNFSSESKLRLVVDEAQILSDKSPTSFESSSTQSNLRPMYIECQHDNDVVSRPA</sequence>
<evidence type="ECO:0000313" key="4">
    <source>
        <dbReference type="Proteomes" id="UP000243308"/>
    </source>
</evidence>
<dbReference type="SMART" id="SM00355">
    <property type="entry name" value="ZnF_C2H2"/>
    <property type="match status" value="2"/>
</dbReference>
<keyword evidence="1" id="KW-0862">Zinc</keyword>
<evidence type="ECO:0000259" key="2">
    <source>
        <dbReference type="PROSITE" id="PS50157"/>
    </source>
</evidence>
<protein>
    <recommendedName>
        <fullName evidence="2">C2H2-type domain-containing protein</fullName>
    </recommendedName>
</protein>
<accession>A0A086TIV1</accession>
<dbReference type="OrthoDB" id="2439141at2759"/>
<dbReference type="EMBL" id="KN042436">
    <property type="protein sequence ID" value="KFH61878.1"/>
    <property type="molecule type" value="Genomic_DNA"/>
</dbReference>